<sequence>MIKRDFKLKSRFKYAGPKALSNEEDVVLYKKLLAAIFGIFAVLTLFLLTLQFLGPKIFSVYSLLSLDRQKKDEEKLQSATPSFTDTPKATKSKFVTLKGFSEPQSKVKLFVNGPEADNTTSDQEGKFTFENVSLLEGQNIIFAKSEAPNKVESDKSETLYVIYDLKKPEIFITSPKNGEEIESVDSRIPVKGSVNEEASVFVNSHLTIVDSEGNFQTLIAVKEGPNVVKVTAIDTAGNESTSSITVKFDKR</sequence>
<comment type="caution">
    <text evidence="2">The sequence shown here is derived from an EMBL/GenBank/DDBJ whole genome shotgun (WGS) entry which is preliminary data.</text>
</comment>
<evidence type="ECO:0000313" key="2">
    <source>
        <dbReference type="EMBL" id="OGC54899.1"/>
    </source>
</evidence>
<keyword evidence="1" id="KW-0812">Transmembrane</keyword>
<dbReference type="Proteomes" id="UP000176504">
    <property type="component" value="Unassembled WGS sequence"/>
</dbReference>
<protein>
    <recommendedName>
        <fullName evidence="4">Bacterial Ig domain-containing protein</fullName>
    </recommendedName>
</protein>
<gene>
    <name evidence="2" type="ORF">A3A78_02870</name>
</gene>
<dbReference type="InterPro" id="IPR013783">
    <property type="entry name" value="Ig-like_fold"/>
</dbReference>
<dbReference type="Pfam" id="PF09136">
    <property type="entry name" value="Glucodextran_B"/>
    <property type="match status" value="1"/>
</dbReference>
<dbReference type="AlphaFoldDB" id="A0A1F4VCP5"/>
<name>A0A1F4VCP5_UNCKA</name>
<keyword evidence="1" id="KW-1133">Transmembrane helix</keyword>
<evidence type="ECO:0008006" key="4">
    <source>
        <dbReference type="Google" id="ProtNLM"/>
    </source>
</evidence>
<proteinExistence type="predicted"/>
<evidence type="ECO:0000256" key="1">
    <source>
        <dbReference type="SAM" id="Phobius"/>
    </source>
</evidence>
<dbReference type="EMBL" id="MEVI01000003">
    <property type="protein sequence ID" value="OGC54899.1"/>
    <property type="molecule type" value="Genomic_DNA"/>
</dbReference>
<organism evidence="2 3">
    <name type="scientific">candidate division WWE3 bacterium RIFCSPLOWO2_01_FULL_41_18</name>
    <dbReference type="NCBI Taxonomy" id="1802625"/>
    <lineage>
        <taxon>Bacteria</taxon>
        <taxon>Katanobacteria</taxon>
    </lineage>
</organism>
<reference evidence="2 3" key="1">
    <citation type="journal article" date="2016" name="Nat. Commun.">
        <title>Thousands of microbial genomes shed light on interconnected biogeochemical processes in an aquifer system.</title>
        <authorList>
            <person name="Anantharaman K."/>
            <person name="Brown C.T."/>
            <person name="Hug L.A."/>
            <person name="Sharon I."/>
            <person name="Castelle C.J."/>
            <person name="Probst A.J."/>
            <person name="Thomas B.C."/>
            <person name="Singh A."/>
            <person name="Wilkins M.J."/>
            <person name="Karaoz U."/>
            <person name="Brodie E.L."/>
            <person name="Williams K.H."/>
            <person name="Hubbard S.S."/>
            <person name="Banfield J.F."/>
        </authorList>
    </citation>
    <scope>NUCLEOTIDE SEQUENCE [LARGE SCALE GENOMIC DNA]</scope>
</reference>
<evidence type="ECO:0000313" key="3">
    <source>
        <dbReference type="Proteomes" id="UP000176504"/>
    </source>
</evidence>
<feature type="transmembrane region" description="Helical" evidence="1">
    <location>
        <begin position="32"/>
        <end position="53"/>
    </location>
</feature>
<accession>A0A1F4VCP5</accession>
<keyword evidence="1" id="KW-0472">Membrane</keyword>
<dbReference type="Gene3D" id="2.60.40.10">
    <property type="entry name" value="Immunoglobulins"/>
    <property type="match status" value="2"/>
</dbReference>